<dbReference type="Proteomes" id="UP000532373">
    <property type="component" value="Unassembled WGS sequence"/>
</dbReference>
<dbReference type="GO" id="GO:0008360">
    <property type="term" value="P:regulation of cell shape"/>
    <property type="evidence" value="ECO:0007669"/>
    <property type="project" value="UniProtKB-UniRule"/>
</dbReference>
<keyword evidence="4" id="KW-0808">Transferase</keyword>
<dbReference type="Pfam" id="PF03734">
    <property type="entry name" value="YkuD"/>
    <property type="match status" value="1"/>
</dbReference>
<dbReference type="SUPFAM" id="SSF141523">
    <property type="entry name" value="L,D-transpeptidase catalytic domain-like"/>
    <property type="match status" value="1"/>
</dbReference>
<dbReference type="FunFam" id="2.40.440.10:FF:000002">
    <property type="entry name" value="L,D-transpeptidase ErfK/SrfK"/>
    <property type="match status" value="1"/>
</dbReference>
<proteinExistence type="inferred from homology"/>
<evidence type="ECO:0000256" key="8">
    <source>
        <dbReference type="ARBA" id="ARBA00023316"/>
    </source>
</evidence>
<keyword evidence="12" id="KW-0449">Lipoprotein</keyword>
<reference evidence="12 13" key="1">
    <citation type="submission" date="2020-08" db="EMBL/GenBank/DDBJ databases">
        <title>Genomic Encyclopedia of Type Strains, Phase IV (KMG-IV): sequencing the most valuable type-strain genomes for metagenomic binning, comparative biology and taxonomic classification.</title>
        <authorList>
            <person name="Goeker M."/>
        </authorList>
    </citation>
    <scope>NUCLEOTIDE SEQUENCE [LARGE SCALE GENOMIC DNA]</scope>
    <source>
        <strain evidence="12 13">DSM 17454</strain>
    </source>
</reference>
<evidence type="ECO:0000313" key="12">
    <source>
        <dbReference type="EMBL" id="MBB6465137.1"/>
    </source>
</evidence>
<dbReference type="PANTHER" id="PTHR30582:SF24">
    <property type="entry name" value="L,D-TRANSPEPTIDASE ERFK_SRFK-RELATED"/>
    <property type="match status" value="1"/>
</dbReference>
<dbReference type="RefSeq" id="WP_184767632.1">
    <property type="nucleotide sequence ID" value="NZ_JACHGI010000001.1"/>
</dbReference>
<dbReference type="GO" id="GO:0016757">
    <property type="term" value="F:glycosyltransferase activity"/>
    <property type="evidence" value="ECO:0007669"/>
    <property type="project" value="UniProtKB-KW"/>
</dbReference>
<keyword evidence="5" id="KW-0378">Hydrolase</keyword>
<evidence type="ECO:0000256" key="1">
    <source>
        <dbReference type="ARBA" id="ARBA00004752"/>
    </source>
</evidence>
<evidence type="ECO:0000256" key="2">
    <source>
        <dbReference type="ARBA" id="ARBA00005992"/>
    </source>
</evidence>
<comment type="caution">
    <text evidence="12">The sequence shown here is derived from an EMBL/GenBank/DDBJ whole genome shotgun (WGS) entry which is preliminary data.</text>
</comment>
<comment type="similarity">
    <text evidence="2">Belongs to the YkuD family.</text>
</comment>
<feature type="active site" description="Proton donor/acceptor" evidence="9">
    <location>
        <position position="323"/>
    </location>
</feature>
<evidence type="ECO:0000256" key="9">
    <source>
        <dbReference type="PROSITE-ProRule" id="PRU01373"/>
    </source>
</evidence>
<evidence type="ECO:0000259" key="11">
    <source>
        <dbReference type="PROSITE" id="PS52029"/>
    </source>
</evidence>
<protein>
    <submittedName>
        <fullName evidence="12">Lipoprotein-anchoring transpeptidase ErfK/SrfK</fullName>
    </submittedName>
</protein>
<feature type="signal peptide" evidence="10">
    <location>
        <begin position="1"/>
        <end position="22"/>
    </location>
</feature>
<dbReference type="InterPro" id="IPR050979">
    <property type="entry name" value="LD-transpeptidase"/>
</dbReference>
<comment type="pathway">
    <text evidence="1 9">Cell wall biogenesis; peptidoglycan biosynthesis.</text>
</comment>
<feature type="domain" description="L,D-TPase catalytic" evidence="11">
    <location>
        <begin position="226"/>
        <end position="363"/>
    </location>
</feature>
<keyword evidence="8 9" id="KW-0961">Cell wall biogenesis/degradation</keyword>
<evidence type="ECO:0000256" key="5">
    <source>
        <dbReference type="ARBA" id="ARBA00022801"/>
    </source>
</evidence>
<evidence type="ECO:0000256" key="3">
    <source>
        <dbReference type="ARBA" id="ARBA00022676"/>
    </source>
</evidence>
<dbReference type="CDD" id="cd16913">
    <property type="entry name" value="YkuD_like"/>
    <property type="match status" value="1"/>
</dbReference>
<dbReference type="GO" id="GO:0005576">
    <property type="term" value="C:extracellular region"/>
    <property type="evidence" value="ECO:0007669"/>
    <property type="project" value="TreeGrafter"/>
</dbReference>
<keyword evidence="7 9" id="KW-0573">Peptidoglycan synthesis</keyword>
<accession>A0A8E1WB45</accession>
<dbReference type="InterPro" id="IPR038063">
    <property type="entry name" value="Transpep_catalytic_dom"/>
</dbReference>
<evidence type="ECO:0000313" key="13">
    <source>
        <dbReference type="Proteomes" id="UP000532373"/>
    </source>
</evidence>
<feature type="chain" id="PRO_5034118924" evidence="10">
    <location>
        <begin position="23"/>
        <end position="363"/>
    </location>
</feature>
<dbReference type="PROSITE" id="PS52029">
    <property type="entry name" value="LD_TPASE"/>
    <property type="match status" value="1"/>
</dbReference>
<dbReference type="InterPro" id="IPR005490">
    <property type="entry name" value="LD_TPept_cat_dom"/>
</dbReference>
<feature type="active site" description="Nucleophile" evidence="9">
    <location>
        <position position="339"/>
    </location>
</feature>
<dbReference type="GO" id="GO:0071972">
    <property type="term" value="F:peptidoglycan L,D-transpeptidase activity"/>
    <property type="evidence" value="ECO:0007669"/>
    <property type="project" value="TreeGrafter"/>
</dbReference>
<keyword evidence="10" id="KW-0732">Signal</keyword>
<evidence type="ECO:0000256" key="7">
    <source>
        <dbReference type="ARBA" id="ARBA00022984"/>
    </source>
</evidence>
<evidence type="ECO:0000256" key="4">
    <source>
        <dbReference type="ARBA" id="ARBA00022679"/>
    </source>
</evidence>
<dbReference type="PANTHER" id="PTHR30582">
    <property type="entry name" value="L,D-TRANSPEPTIDASE"/>
    <property type="match status" value="1"/>
</dbReference>
<keyword evidence="6 9" id="KW-0133">Cell shape</keyword>
<dbReference type="UniPathway" id="UPA00219"/>
<sequence length="363" mass="39846">MQLRRILLAGLCATFMSSTAFAATSAGTVAAPQPVASDVIAVAAKSDAAELKLLKKKKKPSDEDLSRIKDLEAKIKADKEVARLKMLEAKKMAMRAAAKAKAEQARELARLKKTEKATVQVAAAAPAPKRNTQPIEVMKPIEPLTPDAIEVASSGNNGELRSESQERPRQTGLLAGIFGGSAPQQSMLPQTRALDAVLQAKQAKKQFKVKSDFEPQEVSFPGYERGQIVVDTGSRYLYLIESSSTARRYAIAVGREGLEFKGKATIGDKQEWPRWIPTKEMQEREPRKYGQYKDGMNGGPENPLGARAIYLYQGKKDTHIRIHGTNQPQTIGTNSSNGCFRMVNDHVMDLYSRVRMGSEVIVM</sequence>
<dbReference type="GO" id="GO:0071555">
    <property type="term" value="P:cell wall organization"/>
    <property type="evidence" value="ECO:0007669"/>
    <property type="project" value="UniProtKB-UniRule"/>
</dbReference>
<evidence type="ECO:0000256" key="6">
    <source>
        <dbReference type="ARBA" id="ARBA00022960"/>
    </source>
</evidence>
<name>A0A8E1WB45_9HYPH</name>
<organism evidence="12 13">
    <name type="scientific">Aminobacter carboxidus</name>
    <dbReference type="NCBI Taxonomy" id="376165"/>
    <lineage>
        <taxon>Bacteria</taxon>
        <taxon>Pseudomonadati</taxon>
        <taxon>Pseudomonadota</taxon>
        <taxon>Alphaproteobacteria</taxon>
        <taxon>Hyphomicrobiales</taxon>
        <taxon>Phyllobacteriaceae</taxon>
        <taxon>Aminobacter</taxon>
    </lineage>
</organism>
<evidence type="ECO:0000256" key="10">
    <source>
        <dbReference type="SAM" id="SignalP"/>
    </source>
</evidence>
<dbReference type="Gene3D" id="2.40.440.10">
    <property type="entry name" value="L,D-transpeptidase catalytic domain-like"/>
    <property type="match status" value="1"/>
</dbReference>
<gene>
    <name evidence="12" type="ORF">HNQ96_000984</name>
</gene>
<dbReference type="GO" id="GO:0018104">
    <property type="term" value="P:peptidoglycan-protein cross-linking"/>
    <property type="evidence" value="ECO:0007669"/>
    <property type="project" value="TreeGrafter"/>
</dbReference>
<keyword evidence="3" id="KW-0328">Glycosyltransferase</keyword>
<dbReference type="EMBL" id="JACHGI010000001">
    <property type="protein sequence ID" value="MBB6465137.1"/>
    <property type="molecule type" value="Genomic_DNA"/>
</dbReference>
<dbReference type="AlphaFoldDB" id="A0A8E1WB45"/>